<evidence type="ECO:0000313" key="2">
    <source>
        <dbReference type="Proteomes" id="UP000306145"/>
    </source>
</evidence>
<organism evidence="1 2">
    <name type="scientific">Micromonospora orduensis</name>
    <dbReference type="NCBI Taxonomy" id="1420891"/>
    <lineage>
        <taxon>Bacteria</taxon>
        <taxon>Bacillati</taxon>
        <taxon>Actinomycetota</taxon>
        <taxon>Actinomycetes</taxon>
        <taxon>Micromonosporales</taxon>
        <taxon>Micromonosporaceae</taxon>
        <taxon>Micromonospora</taxon>
    </lineage>
</organism>
<protein>
    <submittedName>
        <fullName evidence="1">Uncharacterized protein</fullName>
    </submittedName>
</protein>
<keyword evidence="2" id="KW-1185">Reference proteome</keyword>
<dbReference type="AlphaFoldDB" id="A0A5C4QPX5"/>
<comment type="caution">
    <text evidence="1">The sequence shown here is derived from an EMBL/GenBank/DDBJ whole genome shotgun (WGS) entry which is preliminary data.</text>
</comment>
<evidence type="ECO:0000313" key="1">
    <source>
        <dbReference type="EMBL" id="TNH27277.1"/>
    </source>
</evidence>
<proteinExistence type="predicted"/>
<dbReference type="EMBL" id="VDFY01000172">
    <property type="protein sequence ID" value="TNH27277.1"/>
    <property type="molecule type" value="Genomic_DNA"/>
</dbReference>
<dbReference type="OrthoDB" id="3394592at2"/>
<reference evidence="1 2" key="1">
    <citation type="submission" date="2019-06" db="EMBL/GenBank/DDBJ databases">
        <title>Micromonospora ordensis sp. nov., isolated from deep marine sediment.</title>
        <authorList>
            <person name="Veyisoglu A."/>
            <person name="Carro L."/>
            <person name="Klenk H.-P."/>
            <person name="Sahin N."/>
        </authorList>
    </citation>
    <scope>NUCLEOTIDE SEQUENCE [LARGE SCALE GENOMIC DNA]</scope>
    <source>
        <strain evidence="1 2">S2509</strain>
    </source>
</reference>
<dbReference type="Proteomes" id="UP000306145">
    <property type="component" value="Unassembled WGS sequence"/>
</dbReference>
<accession>A0A5C4QPX5</accession>
<sequence>MAAVKPGDVVFIGPACSVQFTGDRALLMRLVSLGEVDPYNGWTWVTGYVLDARGMAKEKRELYIVKAGLRVAPAPVVVRKSARRKRVGVPETA</sequence>
<dbReference type="RefSeq" id="WP_139585605.1">
    <property type="nucleotide sequence ID" value="NZ_VDFY01000172.1"/>
</dbReference>
<gene>
    <name evidence="1" type="ORF">FHG89_18330</name>
</gene>
<name>A0A5C4QPX5_9ACTN</name>